<accession>A0A2M6UAG6</accession>
<keyword evidence="2" id="KW-1185">Reference proteome</keyword>
<proteinExistence type="predicted"/>
<protein>
    <submittedName>
        <fullName evidence="1">Uncharacterized protein</fullName>
    </submittedName>
</protein>
<gene>
    <name evidence="1" type="ORF">TSA1_13090</name>
</gene>
<organism evidence="1 2">
    <name type="scientific">Bradyrhizobium nitroreducens</name>
    <dbReference type="NCBI Taxonomy" id="709803"/>
    <lineage>
        <taxon>Bacteria</taxon>
        <taxon>Pseudomonadati</taxon>
        <taxon>Pseudomonadota</taxon>
        <taxon>Alphaproteobacteria</taxon>
        <taxon>Hyphomicrobiales</taxon>
        <taxon>Nitrobacteraceae</taxon>
        <taxon>Bradyrhizobium</taxon>
    </lineage>
</organism>
<dbReference type="EMBL" id="LFJC01000003">
    <property type="protein sequence ID" value="PIT01600.1"/>
    <property type="molecule type" value="Genomic_DNA"/>
</dbReference>
<dbReference type="AlphaFoldDB" id="A0A2M6UAG6"/>
<evidence type="ECO:0000313" key="2">
    <source>
        <dbReference type="Proteomes" id="UP000228930"/>
    </source>
</evidence>
<dbReference type="Proteomes" id="UP000228930">
    <property type="component" value="Unassembled WGS sequence"/>
</dbReference>
<evidence type="ECO:0000313" key="1">
    <source>
        <dbReference type="EMBL" id="PIT01600.1"/>
    </source>
</evidence>
<comment type="caution">
    <text evidence="1">The sequence shown here is derived from an EMBL/GenBank/DDBJ whole genome shotgun (WGS) entry which is preliminary data.</text>
</comment>
<name>A0A2M6UAG6_9BRAD</name>
<sequence length="60" mass="6243">MAAQSVRLFGSRQLRFLTHQASATAAAAMYTPSTSGAALTISAMFDQNIPKSMNPGSPSP</sequence>
<reference evidence="1 2" key="1">
    <citation type="submission" date="2015-06" db="EMBL/GenBank/DDBJ databases">
        <title>Comparative genome analysis of nirS-carrying Bradyrhizobium sp. strains.</title>
        <authorList>
            <person name="Ishii S."/>
            <person name="Jang J."/>
            <person name="Nishizawa T."/>
            <person name="Senoo K."/>
        </authorList>
    </citation>
    <scope>NUCLEOTIDE SEQUENCE [LARGE SCALE GENOMIC DNA]</scope>
    <source>
        <strain evidence="1 2">TSA1</strain>
    </source>
</reference>